<accession>A0A6P8AT70</accession>
<dbReference type="KEGG" id="pgri:PgNI_09615"/>
<evidence type="ECO:0000313" key="1">
    <source>
        <dbReference type="Proteomes" id="UP000515153"/>
    </source>
</evidence>
<name>A0A6P8AT70_PYRGI</name>
<dbReference type="GeneID" id="41964505"/>
<gene>
    <name evidence="2" type="ORF">PgNI_09615</name>
</gene>
<protein>
    <submittedName>
        <fullName evidence="2">Uncharacterized protein</fullName>
    </submittedName>
</protein>
<dbReference type="RefSeq" id="XP_030978108.1">
    <property type="nucleotide sequence ID" value="XM_031129597.1"/>
</dbReference>
<organism evidence="1 2">
    <name type="scientific">Pyricularia grisea</name>
    <name type="common">Crabgrass-specific blast fungus</name>
    <name type="synonym">Magnaporthe grisea</name>
    <dbReference type="NCBI Taxonomy" id="148305"/>
    <lineage>
        <taxon>Eukaryota</taxon>
        <taxon>Fungi</taxon>
        <taxon>Dikarya</taxon>
        <taxon>Ascomycota</taxon>
        <taxon>Pezizomycotina</taxon>
        <taxon>Sordariomycetes</taxon>
        <taxon>Sordariomycetidae</taxon>
        <taxon>Magnaporthales</taxon>
        <taxon>Pyriculariaceae</taxon>
        <taxon>Pyricularia</taxon>
    </lineage>
</organism>
<reference evidence="2" key="2">
    <citation type="submission" date="2019-10" db="EMBL/GenBank/DDBJ databases">
        <authorList>
            <consortium name="NCBI Genome Project"/>
        </authorList>
    </citation>
    <scope>NUCLEOTIDE SEQUENCE</scope>
    <source>
        <strain evidence="2">NI907</strain>
    </source>
</reference>
<sequence>MPVQKWPKPIPQSIERLSIASMPVIEPSDPEPLNENGFLLGRVIRLEVALQRIAVSDPKEALDHPSAARRWVVRCRNREELLGAVAGESGPYPQTAVNQLKNEASAPVLRELGLEGLQIFFREDMVTLEGFAGWGEHHGVPGLPPRLRSFIRRFRRFLCPIEEFLAMTDAILSAPVEKIPPPPPPPARAPKQRPTCLASIRRIFRTTDEVLRDELERTRRMAPPAIRTVPSPHVDFCELLFPPGYLVPPQGTVEEQHVDREIVVCLNSAEEATDFSRDMFLLASHAPDVMIKGRETPSYEPEMDDLWERYRRCEEFCIAPSHVRRNREAGTSRRLICVFRRKPAPRPVVILDYDVIGLAF</sequence>
<reference evidence="2" key="1">
    <citation type="journal article" date="2019" name="Mol. Biol. Evol.">
        <title>Blast fungal genomes show frequent chromosomal changes, gene gains and losses, and effector gene turnover.</title>
        <authorList>
            <person name="Gomez Luciano L.B."/>
            <person name="Jason Tsai I."/>
            <person name="Chuma I."/>
            <person name="Tosa Y."/>
            <person name="Chen Y.H."/>
            <person name="Li J.Y."/>
            <person name="Li M.Y."/>
            <person name="Jade Lu M.Y."/>
            <person name="Nakayashiki H."/>
            <person name="Li W.H."/>
        </authorList>
    </citation>
    <scope>NUCLEOTIDE SEQUENCE</scope>
    <source>
        <strain evidence="2">NI907</strain>
    </source>
</reference>
<dbReference type="Proteomes" id="UP000515153">
    <property type="component" value="Unplaced"/>
</dbReference>
<dbReference type="AlphaFoldDB" id="A0A6P8AT70"/>
<proteinExistence type="predicted"/>
<reference evidence="2" key="3">
    <citation type="submission" date="2025-08" db="UniProtKB">
        <authorList>
            <consortium name="RefSeq"/>
        </authorList>
    </citation>
    <scope>IDENTIFICATION</scope>
    <source>
        <strain evidence="2">NI907</strain>
    </source>
</reference>
<evidence type="ECO:0000313" key="2">
    <source>
        <dbReference type="RefSeq" id="XP_030978108.1"/>
    </source>
</evidence>
<dbReference type="OrthoDB" id="5191111at2759"/>
<keyword evidence="1" id="KW-1185">Reference proteome</keyword>